<evidence type="ECO:0000256" key="1">
    <source>
        <dbReference type="ARBA" id="ARBA00000085"/>
    </source>
</evidence>
<feature type="transmembrane region" description="Helical" evidence="9">
    <location>
        <begin position="232"/>
        <end position="252"/>
    </location>
</feature>
<feature type="transmembrane region" description="Helical" evidence="9">
    <location>
        <begin position="202"/>
        <end position="220"/>
    </location>
</feature>
<dbReference type="Pfam" id="PF02518">
    <property type="entry name" value="HATPase_c"/>
    <property type="match status" value="1"/>
</dbReference>
<feature type="transmembrane region" description="Helical" evidence="9">
    <location>
        <begin position="58"/>
        <end position="79"/>
    </location>
</feature>
<dbReference type="SMART" id="SM00387">
    <property type="entry name" value="HATPase_c"/>
    <property type="match status" value="1"/>
</dbReference>
<feature type="domain" description="Histidine kinase" evidence="10">
    <location>
        <begin position="281"/>
        <end position="476"/>
    </location>
</feature>
<evidence type="ECO:0000256" key="5">
    <source>
        <dbReference type="ARBA" id="ARBA00022741"/>
    </source>
</evidence>
<keyword evidence="5" id="KW-0547">Nucleotide-binding</keyword>
<protein>
    <recommendedName>
        <fullName evidence="2">histidine kinase</fullName>
        <ecNumber evidence="2">2.7.13.3</ecNumber>
    </recommendedName>
</protein>
<evidence type="ECO:0000313" key="11">
    <source>
        <dbReference type="EMBL" id="NYH96957.1"/>
    </source>
</evidence>
<keyword evidence="6 11" id="KW-0418">Kinase</keyword>
<dbReference type="SUPFAM" id="SSF55874">
    <property type="entry name" value="ATPase domain of HSP90 chaperone/DNA topoisomerase II/histidine kinase"/>
    <property type="match status" value="1"/>
</dbReference>
<dbReference type="AlphaFoldDB" id="A0A7Y9XYI8"/>
<comment type="catalytic activity">
    <reaction evidence="1">
        <text>ATP + protein L-histidine = ADP + protein N-phospho-L-histidine.</text>
        <dbReference type="EC" id="2.7.13.3"/>
    </reaction>
</comment>
<organism evidence="11 12">
    <name type="scientific">Novosphingobium marinum</name>
    <dbReference type="NCBI Taxonomy" id="1514948"/>
    <lineage>
        <taxon>Bacteria</taxon>
        <taxon>Pseudomonadati</taxon>
        <taxon>Pseudomonadota</taxon>
        <taxon>Alphaproteobacteria</taxon>
        <taxon>Sphingomonadales</taxon>
        <taxon>Sphingomonadaceae</taxon>
        <taxon>Novosphingobium</taxon>
    </lineage>
</organism>
<dbReference type="EMBL" id="JACBZF010000009">
    <property type="protein sequence ID" value="NYH96957.1"/>
    <property type="molecule type" value="Genomic_DNA"/>
</dbReference>
<evidence type="ECO:0000313" key="12">
    <source>
        <dbReference type="Proteomes" id="UP000522081"/>
    </source>
</evidence>
<feature type="transmembrane region" description="Helical" evidence="9">
    <location>
        <begin position="99"/>
        <end position="119"/>
    </location>
</feature>
<gene>
    <name evidence="11" type="ORF">FHS75_003310</name>
</gene>
<dbReference type="PANTHER" id="PTHR41523:SF8">
    <property type="entry name" value="ETHYLENE RESPONSE SENSOR PROTEIN"/>
    <property type="match status" value="1"/>
</dbReference>
<evidence type="ECO:0000256" key="6">
    <source>
        <dbReference type="ARBA" id="ARBA00022777"/>
    </source>
</evidence>
<feature type="transmembrane region" description="Helical" evidence="9">
    <location>
        <begin position="27"/>
        <end position="46"/>
    </location>
</feature>
<reference evidence="11 12" key="1">
    <citation type="submission" date="2020-07" db="EMBL/GenBank/DDBJ databases">
        <title>Genomic Encyclopedia of Type Strains, Phase IV (KMG-IV): sequencing the most valuable type-strain genomes for metagenomic binning, comparative biology and taxonomic classification.</title>
        <authorList>
            <person name="Goeker M."/>
        </authorList>
    </citation>
    <scope>NUCLEOTIDE SEQUENCE [LARGE SCALE GENOMIC DNA]</scope>
    <source>
        <strain evidence="11 12">DSM 29043</strain>
    </source>
</reference>
<evidence type="ECO:0000256" key="4">
    <source>
        <dbReference type="ARBA" id="ARBA00022679"/>
    </source>
</evidence>
<dbReference type="RefSeq" id="WP_188710121.1">
    <property type="nucleotide sequence ID" value="NZ_BMGF01000011.1"/>
</dbReference>
<evidence type="ECO:0000256" key="7">
    <source>
        <dbReference type="ARBA" id="ARBA00022840"/>
    </source>
</evidence>
<keyword evidence="3" id="KW-0597">Phosphoprotein</keyword>
<dbReference type="PANTHER" id="PTHR41523">
    <property type="entry name" value="TWO-COMPONENT SYSTEM SENSOR PROTEIN"/>
    <property type="match status" value="1"/>
</dbReference>
<evidence type="ECO:0000256" key="2">
    <source>
        <dbReference type="ARBA" id="ARBA00012438"/>
    </source>
</evidence>
<keyword evidence="8" id="KW-0175">Coiled coil</keyword>
<feature type="transmembrane region" description="Helical" evidence="9">
    <location>
        <begin position="153"/>
        <end position="181"/>
    </location>
</feature>
<dbReference type="Gene3D" id="3.30.565.10">
    <property type="entry name" value="Histidine kinase-like ATPase, C-terminal domain"/>
    <property type="match status" value="1"/>
</dbReference>
<dbReference type="InterPro" id="IPR005467">
    <property type="entry name" value="His_kinase_dom"/>
</dbReference>
<keyword evidence="4" id="KW-0808">Transferase</keyword>
<evidence type="ECO:0000259" key="10">
    <source>
        <dbReference type="PROSITE" id="PS50109"/>
    </source>
</evidence>
<dbReference type="Pfam" id="PF07568">
    <property type="entry name" value="HisKA_2"/>
    <property type="match status" value="1"/>
</dbReference>
<keyword evidence="12" id="KW-1185">Reference proteome</keyword>
<name>A0A7Y9XYI8_9SPHN</name>
<keyword evidence="9" id="KW-0812">Transmembrane</keyword>
<dbReference type="InterPro" id="IPR003594">
    <property type="entry name" value="HATPase_dom"/>
</dbReference>
<evidence type="ECO:0000256" key="3">
    <source>
        <dbReference type="ARBA" id="ARBA00022553"/>
    </source>
</evidence>
<proteinExistence type="predicted"/>
<sequence length="483" mass="51359">MALLALVLGWGFGLTFFKRIHDDFAAMVPSTAVSFALLGFGLLAWLRAGSAGARSLLAGAASLVAVVAIAELVALSAGVRQGIDAFLWPQLLERPDDSMAVATATSFLLAAACCLCLSLRRTPGWVFLGSSTLGLALCSVALVAYALDTEALYGVFLFTAMALHTAAAFAALFLAIMLASPRSGWIWHFFGDEQGSRGARRLLPFVVGGPFLLSVAFFAATEQGLFSPNFRLSVMSIAMMVIGLAAILRNATLENRAERRLRQANADLEVALADRSLLLREVYHRVKNNLQQINALLMIERNKLEDESAKAAFQAMAGRVQALGMVHKLLIQSPQPSEVDMQTFLEKLGSSFSTGHGLRARNIELAVEARPDTVHLDVAMAIGLLANELVANAIKHAFPEGHGGTISIRYGDGDGDGEGETKVLTISDDGVGYPAEGMVAGTGSRIVQGLVSQLKGTMTVTNGRGTTVSTQFPATLSENTRYV</sequence>
<feature type="coiled-coil region" evidence="8">
    <location>
        <begin position="254"/>
        <end position="307"/>
    </location>
</feature>
<keyword evidence="9" id="KW-0472">Membrane</keyword>
<dbReference type="GO" id="GO:0004673">
    <property type="term" value="F:protein histidine kinase activity"/>
    <property type="evidence" value="ECO:0007669"/>
    <property type="project" value="UniProtKB-EC"/>
</dbReference>
<keyword evidence="9" id="KW-1133">Transmembrane helix</keyword>
<dbReference type="GO" id="GO:0005524">
    <property type="term" value="F:ATP binding"/>
    <property type="evidence" value="ECO:0007669"/>
    <property type="project" value="UniProtKB-KW"/>
</dbReference>
<dbReference type="InterPro" id="IPR011495">
    <property type="entry name" value="Sig_transdc_His_kin_sub2_dim/P"/>
</dbReference>
<comment type="caution">
    <text evidence="11">The sequence shown here is derived from an EMBL/GenBank/DDBJ whole genome shotgun (WGS) entry which is preliminary data.</text>
</comment>
<dbReference type="Gene3D" id="3.30.450.20">
    <property type="entry name" value="PAS domain"/>
    <property type="match status" value="1"/>
</dbReference>
<evidence type="ECO:0000256" key="9">
    <source>
        <dbReference type="SAM" id="Phobius"/>
    </source>
</evidence>
<dbReference type="Proteomes" id="UP000522081">
    <property type="component" value="Unassembled WGS sequence"/>
</dbReference>
<keyword evidence="7" id="KW-0067">ATP-binding</keyword>
<accession>A0A7Y9XYI8</accession>
<dbReference type="PROSITE" id="PS50109">
    <property type="entry name" value="HIS_KIN"/>
    <property type="match status" value="1"/>
</dbReference>
<dbReference type="EC" id="2.7.13.3" evidence="2"/>
<dbReference type="InterPro" id="IPR036890">
    <property type="entry name" value="HATPase_C_sf"/>
</dbReference>
<feature type="transmembrane region" description="Helical" evidence="9">
    <location>
        <begin position="126"/>
        <end position="147"/>
    </location>
</feature>
<evidence type="ECO:0000256" key="8">
    <source>
        <dbReference type="SAM" id="Coils"/>
    </source>
</evidence>